<dbReference type="OMA" id="GQSKWLH"/>
<organism evidence="3 4">
    <name type="scientific">Penicillium nalgiovense</name>
    <dbReference type="NCBI Taxonomy" id="60175"/>
    <lineage>
        <taxon>Eukaryota</taxon>
        <taxon>Fungi</taxon>
        <taxon>Dikarya</taxon>
        <taxon>Ascomycota</taxon>
        <taxon>Pezizomycotina</taxon>
        <taxon>Eurotiomycetes</taxon>
        <taxon>Eurotiomycetidae</taxon>
        <taxon>Eurotiales</taxon>
        <taxon>Aspergillaceae</taxon>
        <taxon>Penicillium</taxon>
    </lineage>
</organism>
<keyword evidence="2" id="KW-1133">Transmembrane helix</keyword>
<evidence type="ECO:0000256" key="1">
    <source>
        <dbReference type="SAM" id="MobiDB-lite"/>
    </source>
</evidence>
<feature type="transmembrane region" description="Helical" evidence="2">
    <location>
        <begin position="37"/>
        <end position="55"/>
    </location>
</feature>
<evidence type="ECO:0000313" key="3">
    <source>
        <dbReference type="EMBL" id="OQE80899.1"/>
    </source>
</evidence>
<comment type="caution">
    <text evidence="3">The sequence shown here is derived from an EMBL/GenBank/DDBJ whole genome shotgun (WGS) entry which is preliminary data.</text>
</comment>
<feature type="compositionally biased region" description="Polar residues" evidence="1">
    <location>
        <begin position="1"/>
        <end position="10"/>
    </location>
</feature>
<feature type="transmembrane region" description="Helical" evidence="2">
    <location>
        <begin position="67"/>
        <end position="88"/>
    </location>
</feature>
<keyword evidence="2" id="KW-0812">Transmembrane</keyword>
<dbReference type="Pfam" id="PF11374">
    <property type="entry name" value="DUF3176"/>
    <property type="match status" value="1"/>
</dbReference>
<sequence length="611" mass="67528">MAGFNSTPKTPSYEPAPVSEVGPEPQTATTEYKRHPVSILVLGLLIAIAVIFWYMDNKPLSAWRAGISLNATVSILTTACTTALMYGVSTFIGQSKWLHFKNGPRKLADFETFDGASRGVWGSILLLTTVVLLEQRDIISPSDTATLGYAHNYTINKHVNHFNSRIESIPQDPDMQSAIYQGLYGINTTEPFNCPGTCRWTGPYISLGFNAQCRNVTQETLQTATCEQAGKYYLKRCNMTTPGGVDVASRFLATDLSTAYYMNTSSLMAFKSSTPGLPPTFPEIVRFAVYRSSPDGNFQMRNINITECSLLLAAYEYRGVKADGSNFSFESRQVDFGVKNPWTLSNNRSDKYQRIYINETTTSGGIYIPALEMSYRSLQALGNFYQSTTMSTEWVEGNYVNTDLGVAAALSGDVDFGDRFNQMATAMTTYLRYGPNTQSAHGEGLAILFAILSIFNNRRSRRVPVWKSSTLAVLACQHEQRLGLLQTTDKDIYEIGDEAKKAEHSMALTIAQLCRGNEPVPLLAQDPDYTEVAKMILTEREFKIVGPHGGGGFTEIDDESIVISAFTAAPVKQIIADLARPMLIISNGFGVFNDNGNLWIRKEPEFTGPYI</sequence>
<accession>A0A1V6Y0L5</accession>
<evidence type="ECO:0000313" key="4">
    <source>
        <dbReference type="Proteomes" id="UP000191691"/>
    </source>
</evidence>
<keyword evidence="2" id="KW-0472">Membrane</keyword>
<proteinExistence type="predicted"/>
<feature type="region of interest" description="Disordered" evidence="1">
    <location>
        <begin position="1"/>
        <end position="29"/>
    </location>
</feature>
<dbReference type="AlphaFoldDB" id="A0A1V6Y0L5"/>
<dbReference type="Proteomes" id="UP000191691">
    <property type="component" value="Unassembled WGS sequence"/>
</dbReference>
<protein>
    <submittedName>
        <fullName evidence="3">Uncharacterized protein</fullName>
    </submittedName>
</protein>
<gene>
    <name evidence="3" type="ORF">PENNAL_c0043G04886</name>
</gene>
<dbReference type="InterPro" id="IPR021514">
    <property type="entry name" value="DUF3176"/>
</dbReference>
<name>A0A1V6Y0L5_PENNA</name>
<dbReference type="PANTHER" id="PTHR35394">
    <property type="entry name" value="DUF3176 DOMAIN-CONTAINING PROTEIN"/>
    <property type="match status" value="1"/>
</dbReference>
<dbReference type="PANTHER" id="PTHR35394:SF5">
    <property type="entry name" value="DUF3176 DOMAIN-CONTAINING PROTEIN"/>
    <property type="match status" value="1"/>
</dbReference>
<dbReference type="STRING" id="60175.A0A1V6Y0L5"/>
<reference evidence="4" key="1">
    <citation type="journal article" date="2017" name="Nat. Microbiol.">
        <title>Global analysis of biosynthetic gene clusters reveals vast potential of secondary metabolite production in Penicillium species.</title>
        <authorList>
            <person name="Nielsen J.C."/>
            <person name="Grijseels S."/>
            <person name="Prigent S."/>
            <person name="Ji B."/>
            <person name="Dainat J."/>
            <person name="Nielsen K.F."/>
            <person name="Frisvad J.C."/>
            <person name="Workman M."/>
            <person name="Nielsen J."/>
        </authorList>
    </citation>
    <scope>NUCLEOTIDE SEQUENCE [LARGE SCALE GENOMIC DNA]</scope>
    <source>
        <strain evidence="4">IBT 13039</strain>
    </source>
</reference>
<dbReference type="EMBL" id="MOOB01000043">
    <property type="protein sequence ID" value="OQE80899.1"/>
    <property type="molecule type" value="Genomic_DNA"/>
</dbReference>
<evidence type="ECO:0000256" key="2">
    <source>
        <dbReference type="SAM" id="Phobius"/>
    </source>
</evidence>
<keyword evidence="4" id="KW-1185">Reference proteome</keyword>